<evidence type="ECO:0000256" key="5">
    <source>
        <dbReference type="ARBA" id="ARBA00022777"/>
    </source>
</evidence>
<dbReference type="GO" id="GO:0005524">
    <property type="term" value="F:ATP binding"/>
    <property type="evidence" value="ECO:0007669"/>
    <property type="project" value="UniProtKB-KW"/>
</dbReference>
<evidence type="ECO:0000256" key="4">
    <source>
        <dbReference type="ARBA" id="ARBA00022741"/>
    </source>
</evidence>
<dbReference type="InterPro" id="IPR045116">
    <property type="entry name" value="Clp1/Grc3"/>
</dbReference>
<comment type="function">
    <text evidence="7">Polynucleotide kinase that can phosphorylate the 5'-hydroxyl groups of both single-stranded RNA (ssRNA) and single-stranded DNA (ssDNA). Exhibits a strong preference for ssRNA.</text>
</comment>
<keyword evidence="5" id="KW-0418">Kinase</keyword>
<dbReference type="PANTHER" id="PTHR12755:SF3">
    <property type="entry name" value="POLYNUCLEOTIDE 5'-HYDROXYL-KINASE NOL9"/>
    <property type="match status" value="1"/>
</dbReference>
<dbReference type="Pfam" id="PF16575">
    <property type="entry name" value="CLP1_P"/>
    <property type="match status" value="1"/>
</dbReference>
<keyword evidence="12" id="KW-1185">Reference proteome</keyword>
<dbReference type="AlphaFoldDB" id="A0A977KB31"/>
<dbReference type="EC" id="2.7.1.78" evidence="2"/>
<dbReference type="InterPro" id="IPR032319">
    <property type="entry name" value="CLP1_P"/>
</dbReference>
<dbReference type="GO" id="GO:0006396">
    <property type="term" value="P:RNA processing"/>
    <property type="evidence" value="ECO:0007669"/>
    <property type="project" value="InterPro"/>
</dbReference>
<dbReference type="GO" id="GO:0051734">
    <property type="term" value="F:ATP-dependent polynucleotide 5'-hydroxyl-kinase activity"/>
    <property type="evidence" value="ECO:0007669"/>
    <property type="project" value="UniProtKB-EC"/>
</dbReference>
<evidence type="ECO:0000256" key="1">
    <source>
        <dbReference type="ARBA" id="ARBA00001968"/>
    </source>
</evidence>
<evidence type="ECO:0000259" key="10">
    <source>
        <dbReference type="Pfam" id="PF16575"/>
    </source>
</evidence>
<name>A0A977KB31_9CREN</name>
<evidence type="ECO:0000256" key="9">
    <source>
        <dbReference type="ARBA" id="ARBA00044673"/>
    </source>
</evidence>
<comment type="catalytic activity">
    <reaction evidence="9">
        <text>a 5'-end dephospho-2'-deoxyribonucleoside-DNA + ATP = a 5'-end 5'-phospho-2'-deoxyribonucleoside-DNA + ADP + H(+)</text>
        <dbReference type="Rhea" id="RHEA:15669"/>
        <dbReference type="Rhea" id="RHEA-COMP:13180"/>
        <dbReference type="Rhea" id="RHEA-COMP:13184"/>
        <dbReference type="ChEBI" id="CHEBI:15378"/>
        <dbReference type="ChEBI" id="CHEBI:30616"/>
        <dbReference type="ChEBI" id="CHEBI:136412"/>
        <dbReference type="ChEBI" id="CHEBI:136416"/>
        <dbReference type="ChEBI" id="CHEBI:456216"/>
        <dbReference type="EC" id="2.7.1.78"/>
    </reaction>
</comment>
<comment type="cofactor">
    <cofactor evidence="1">
        <name>a divalent metal cation</name>
        <dbReference type="ChEBI" id="CHEBI:60240"/>
    </cofactor>
</comment>
<reference evidence="11" key="1">
    <citation type="submission" date="2013-11" db="EMBL/GenBank/DDBJ databases">
        <title>Comparative genomics of Ignicoccus.</title>
        <authorList>
            <person name="Podar M."/>
        </authorList>
    </citation>
    <scope>NUCLEOTIDE SEQUENCE</scope>
    <source>
        <strain evidence="11">DSM 13166</strain>
    </source>
</reference>
<dbReference type="KEGG" id="ipc:IPA_03560"/>
<keyword evidence="6" id="KW-0067">ATP-binding</keyword>
<feature type="domain" description="Clp1 P-loop" evidence="10">
    <location>
        <begin position="98"/>
        <end position="258"/>
    </location>
</feature>
<keyword evidence="3" id="KW-0808">Transferase</keyword>
<evidence type="ECO:0000256" key="3">
    <source>
        <dbReference type="ARBA" id="ARBA00022679"/>
    </source>
</evidence>
<proteinExistence type="predicted"/>
<dbReference type="SUPFAM" id="SSF52540">
    <property type="entry name" value="P-loop containing nucleoside triphosphate hydrolases"/>
    <property type="match status" value="1"/>
</dbReference>
<accession>A0A977KB31</accession>
<dbReference type="PANTHER" id="PTHR12755">
    <property type="entry name" value="CLEAVAGE/POLYADENYLATION FACTOR IA SUBUNIT CLP1P"/>
    <property type="match status" value="1"/>
</dbReference>
<evidence type="ECO:0000256" key="8">
    <source>
        <dbReference type="ARBA" id="ARBA00044641"/>
    </source>
</evidence>
<evidence type="ECO:0000256" key="2">
    <source>
        <dbReference type="ARBA" id="ARBA00012157"/>
    </source>
</evidence>
<keyword evidence="4" id="KW-0547">Nucleotide-binding</keyword>
<dbReference type="InterPro" id="IPR027417">
    <property type="entry name" value="P-loop_NTPase"/>
</dbReference>
<gene>
    <name evidence="11" type="ORF">IPA_03560</name>
</gene>
<evidence type="ECO:0000256" key="6">
    <source>
        <dbReference type="ARBA" id="ARBA00022840"/>
    </source>
</evidence>
<dbReference type="Proteomes" id="UP001063698">
    <property type="component" value="Chromosome"/>
</dbReference>
<organism evidence="11 12">
    <name type="scientific">Ignicoccus pacificus DSM 13166</name>
    <dbReference type="NCBI Taxonomy" id="940294"/>
    <lineage>
        <taxon>Archaea</taxon>
        <taxon>Thermoproteota</taxon>
        <taxon>Thermoprotei</taxon>
        <taxon>Desulfurococcales</taxon>
        <taxon>Desulfurococcaceae</taxon>
        <taxon>Ignicoccus</taxon>
    </lineage>
</organism>
<dbReference type="Gene3D" id="3.40.50.300">
    <property type="entry name" value="P-loop containing nucleotide triphosphate hydrolases"/>
    <property type="match status" value="1"/>
</dbReference>
<comment type="catalytic activity">
    <reaction evidence="8">
        <text>a 5'-end dephospho-ribonucleoside-RNA + ATP = a 5'-end 5'-phospho-ribonucleoside-RNA + ADP + H(+)</text>
        <dbReference type="Rhea" id="RHEA:54580"/>
        <dbReference type="Rhea" id="RHEA-COMP:13936"/>
        <dbReference type="Rhea" id="RHEA-COMP:15179"/>
        <dbReference type="ChEBI" id="CHEBI:15378"/>
        <dbReference type="ChEBI" id="CHEBI:30616"/>
        <dbReference type="ChEBI" id="CHEBI:138282"/>
        <dbReference type="ChEBI" id="CHEBI:138284"/>
        <dbReference type="ChEBI" id="CHEBI:456216"/>
        <dbReference type="EC" id="2.7.1.78"/>
    </reaction>
</comment>
<protein>
    <recommendedName>
        <fullName evidence="2">polynucleotide 5'-hydroxyl-kinase</fullName>
        <ecNumber evidence="2">2.7.1.78</ecNumber>
    </recommendedName>
</protein>
<sequence length="398" mass="44527">MIDHKEILIPQGKFLEISGPAALRVVEGKGTLMGKVLSKSDFIIVPQWRTYVVRALEDMKVSVSLTSTSEVKLTDYNVSKVWEDKLNEVDAERVVILGPTDSGKSSVTATLVNIMLNKGKEIEIINSDVGQSNFCLPTTVCKTKAKDYIFTLNDLVPQVSKFTGTITPAVCQSRVIGAVASLTSSSYVLDTDGWVEGFDAGYYKRSLLEAVRPELVIYMGEPPWWTQGPWKVLSLPPSTGRSRSREDRRGIRKEKYRKALEGCKTIDIDLKEVHPLYSIIFNSPWGGEELKEAVTKLIGTKPLIVVPYNKKVIAVVRKGSKYRKVKEVEVIEEGEERGLLVALGDGSGNEVLGEVVRIRYQEKLVKVRTCFQGEPKYLSFGRVKLSEDWSDTIFRKPF</sequence>
<evidence type="ECO:0000313" key="11">
    <source>
        <dbReference type="EMBL" id="UXD22326.1"/>
    </source>
</evidence>
<evidence type="ECO:0000256" key="7">
    <source>
        <dbReference type="ARBA" id="ARBA00024737"/>
    </source>
</evidence>
<evidence type="ECO:0000313" key="12">
    <source>
        <dbReference type="Proteomes" id="UP001063698"/>
    </source>
</evidence>
<dbReference type="EMBL" id="CP006868">
    <property type="protein sequence ID" value="UXD22326.1"/>
    <property type="molecule type" value="Genomic_DNA"/>
</dbReference>